<gene>
    <name evidence="4" type="ORF">I2501_05620</name>
</gene>
<dbReference type="Gene3D" id="1.20.120.1220">
    <property type="match status" value="1"/>
</dbReference>
<reference evidence="4" key="1">
    <citation type="submission" date="2020-11" db="EMBL/GenBank/DDBJ databases">
        <title>Isolation and identification of active actinomycetes.</title>
        <authorList>
            <person name="Yu B."/>
        </authorList>
    </citation>
    <scope>NUCLEOTIDE SEQUENCE</scope>
    <source>
        <strain evidence="4">NEAU-YB345</strain>
    </source>
</reference>
<keyword evidence="2" id="KW-1133">Transmembrane helix</keyword>
<dbReference type="PANTHER" id="PTHR30487">
    <property type="entry name" value="TYPE 4 PREPILIN-LIKE PROTEINS LEADER PEPTIDE-PROCESSING ENZYME"/>
    <property type="match status" value="1"/>
</dbReference>
<dbReference type="EMBL" id="JADPRT010000002">
    <property type="protein sequence ID" value="MBF9067517.1"/>
    <property type="molecule type" value="Genomic_DNA"/>
</dbReference>
<sequence length="195" mass="20460">MSEQSAADPSRLRVRVPRLDDETRSVLRRDALPITIAAIVSIVALIVRHGWTLVLPAQAVFVVAAAALALVDARLRRLPDALTYPAYPALLLLLALPGAGGPWLRALLAALALACGYYLLALFGGAGLGDVKAAGLVGLVVGYEGWFRLLAATVYASLLAGVWAVALLATRRAGRRSQIAFGPFLMSGALLALLL</sequence>
<keyword evidence="5" id="KW-1185">Reference proteome</keyword>
<evidence type="ECO:0000256" key="2">
    <source>
        <dbReference type="SAM" id="Phobius"/>
    </source>
</evidence>
<comment type="similarity">
    <text evidence="1">Belongs to the peptidase A24 family.</text>
</comment>
<feature type="transmembrane region" description="Helical" evidence="2">
    <location>
        <begin position="106"/>
        <end position="126"/>
    </location>
</feature>
<protein>
    <submittedName>
        <fullName evidence="4">Prepilin peptidase</fullName>
    </submittedName>
</protein>
<keyword evidence="2" id="KW-0812">Transmembrane</keyword>
<dbReference type="Pfam" id="PF01478">
    <property type="entry name" value="Peptidase_A24"/>
    <property type="match status" value="1"/>
</dbReference>
<feature type="transmembrane region" description="Helical" evidence="2">
    <location>
        <begin position="146"/>
        <end position="170"/>
    </location>
</feature>
<feature type="domain" description="Prepilin type IV endopeptidase peptidase" evidence="3">
    <location>
        <begin position="60"/>
        <end position="165"/>
    </location>
</feature>
<dbReference type="PANTHER" id="PTHR30487:SF0">
    <property type="entry name" value="PREPILIN LEADER PEPTIDASE_N-METHYLTRANSFERASE-RELATED"/>
    <property type="match status" value="1"/>
</dbReference>
<evidence type="ECO:0000313" key="5">
    <source>
        <dbReference type="Proteomes" id="UP000657385"/>
    </source>
</evidence>
<dbReference type="RefSeq" id="WP_196192690.1">
    <property type="nucleotide sequence ID" value="NZ_JADPRT010000002.1"/>
</dbReference>
<feature type="transmembrane region" description="Helical" evidence="2">
    <location>
        <begin position="81"/>
        <end position="99"/>
    </location>
</feature>
<proteinExistence type="inferred from homology"/>
<feature type="transmembrane region" description="Helical" evidence="2">
    <location>
        <begin position="54"/>
        <end position="75"/>
    </location>
</feature>
<organism evidence="4 5">
    <name type="scientific">Streptacidiphilus fuscans</name>
    <dbReference type="NCBI Taxonomy" id="2789292"/>
    <lineage>
        <taxon>Bacteria</taxon>
        <taxon>Bacillati</taxon>
        <taxon>Actinomycetota</taxon>
        <taxon>Actinomycetes</taxon>
        <taxon>Kitasatosporales</taxon>
        <taxon>Streptomycetaceae</taxon>
        <taxon>Streptacidiphilus</taxon>
    </lineage>
</organism>
<keyword evidence="2" id="KW-0472">Membrane</keyword>
<evidence type="ECO:0000313" key="4">
    <source>
        <dbReference type="EMBL" id="MBF9067517.1"/>
    </source>
</evidence>
<evidence type="ECO:0000256" key="1">
    <source>
        <dbReference type="ARBA" id="ARBA00005801"/>
    </source>
</evidence>
<name>A0A931FAD1_9ACTN</name>
<dbReference type="InterPro" id="IPR000045">
    <property type="entry name" value="Prepilin_IV_endopep_pep"/>
</dbReference>
<dbReference type="Proteomes" id="UP000657385">
    <property type="component" value="Unassembled WGS sequence"/>
</dbReference>
<evidence type="ECO:0000259" key="3">
    <source>
        <dbReference type="Pfam" id="PF01478"/>
    </source>
</evidence>
<feature type="transmembrane region" description="Helical" evidence="2">
    <location>
        <begin position="31"/>
        <end position="47"/>
    </location>
</feature>
<dbReference type="AlphaFoldDB" id="A0A931FAD1"/>
<dbReference type="GO" id="GO:0004190">
    <property type="term" value="F:aspartic-type endopeptidase activity"/>
    <property type="evidence" value="ECO:0007669"/>
    <property type="project" value="InterPro"/>
</dbReference>
<dbReference type="InterPro" id="IPR050882">
    <property type="entry name" value="Prepilin_peptidase/N-MTase"/>
</dbReference>
<comment type="caution">
    <text evidence="4">The sequence shown here is derived from an EMBL/GenBank/DDBJ whole genome shotgun (WGS) entry which is preliminary data.</text>
</comment>
<accession>A0A931FAD1</accession>
<dbReference type="GO" id="GO:0005886">
    <property type="term" value="C:plasma membrane"/>
    <property type="evidence" value="ECO:0007669"/>
    <property type="project" value="TreeGrafter"/>
</dbReference>
<dbReference type="GO" id="GO:0006465">
    <property type="term" value="P:signal peptide processing"/>
    <property type="evidence" value="ECO:0007669"/>
    <property type="project" value="TreeGrafter"/>
</dbReference>